<evidence type="ECO:0000313" key="2">
    <source>
        <dbReference type="EMBL" id="GMR45284.1"/>
    </source>
</evidence>
<dbReference type="InterPro" id="IPR019422">
    <property type="entry name" value="7TM_GPCR_serpentine_rcpt_Srh"/>
</dbReference>
<dbReference type="EMBL" id="BTRK01000004">
    <property type="protein sequence ID" value="GMR45284.1"/>
    <property type="molecule type" value="Genomic_DNA"/>
</dbReference>
<evidence type="ECO:0000313" key="3">
    <source>
        <dbReference type="Proteomes" id="UP001328107"/>
    </source>
</evidence>
<gene>
    <name evidence="2" type="ORF">PMAYCL1PPCAC_15479</name>
</gene>
<dbReference type="Proteomes" id="UP001328107">
    <property type="component" value="Unassembled WGS sequence"/>
</dbReference>
<keyword evidence="1" id="KW-0472">Membrane</keyword>
<keyword evidence="1" id="KW-0812">Transmembrane</keyword>
<organism evidence="2 3">
    <name type="scientific">Pristionchus mayeri</name>
    <dbReference type="NCBI Taxonomy" id="1317129"/>
    <lineage>
        <taxon>Eukaryota</taxon>
        <taxon>Metazoa</taxon>
        <taxon>Ecdysozoa</taxon>
        <taxon>Nematoda</taxon>
        <taxon>Chromadorea</taxon>
        <taxon>Rhabditida</taxon>
        <taxon>Rhabditina</taxon>
        <taxon>Diplogasteromorpha</taxon>
        <taxon>Diplogasteroidea</taxon>
        <taxon>Neodiplogasteridae</taxon>
        <taxon>Pristionchus</taxon>
    </lineage>
</organism>
<comment type="caution">
    <text evidence="2">The sequence shown here is derived from an EMBL/GenBank/DDBJ whole genome shotgun (WGS) entry which is preliminary data.</text>
</comment>
<reference evidence="3" key="1">
    <citation type="submission" date="2022-10" db="EMBL/GenBank/DDBJ databases">
        <title>Genome assembly of Pristionchus species.</title>
        <authorList>
            <person name="Yoshida K."/>
            <person name="Sommer R.J."/>
        </authorList>
    </citation>
    <scope>NUCLEOTIDE SEQUENCE [LARGE SCALE GENOMIC DNA]</scope>
    <source>
        <strain evidence="3">RS5460</strain>
    </source>
</reference>
<feature type="transmembrane region" description="Helical" evidence="1">
    <location>
        <begin position="88"/>
        <end position="107"/>
    </location>
</feature>
<dbReference type="Pfam" id="PF10318">
    <property type="entry name" value="7TM_GPCR_Srh"/>
    <property type="match status" value="1"/>
</dbReference>
<keyword evidence="3" id="KW-1185">Reference proteome</keyword>
<dbReference type="AlphaFoldDB" id="A0AAN5HY67"/>
<feature type="non-terminal residue" evidence="2">
    <location>
        <position position="112"/>
    </location>
</feature>
<keyword evidence="1" id="KW-1133">Transmembrane helix</keyword>
<protein>
    <recommendedName>
        <fullName evidence="4">G protein-coupled receptor</fullName>
    </recommendedName>
</protein>
<feature type="transmembrane region" description="Helical" evidence="1">
    <location>
        <begin position="6"/>
        <end position="32"/>
    </location>
</feature>
<evidence type="ECO:0008006" key="4">
    <source>
        <dbReference type="Google" id="ProtNLM"/>
    </source>
</evidence>
<feature type="non-terminal residue" evidence="2">
    <location>
        <position position="1"/>
    </location>
</feature>
<evidence type="ECO:0000256" key="1">
    <source>
        <dbReference type="SAM" id="Phobius"/>
    </source>
</evidence>
<proteinExistence type="predicted"/>
<sequence length="112" mass="12586">QNGRSIITLLIFVILIPYVSSYGLFLCLVICIRRYLSTYSSAFSSRTLRMQRGFHVMQLLQGFLPLAILTVPVLIFLHGAVMHSTLDFATLIFTFLVWICPSVQVAGSKTTK</sequence>
<feature type="transmembrane region" description="Helical" evidence="1">
    <location>
        <begin position="53"/>
        <end position="76"/>
    </location>
</feature>
<accession>A0AAN5HY67</accession>
<name>A0AAN5HY67_9BILA</name>